<dbReference type="Proteomes" id="UP000651977">
    <property type="component" value="Unassembled WGS sequence"/>
</dbReference>
<dbReference type="RefSeq" id="WP_055731315.1">
    <property type="nucleotide sequence ID" value="NZ_BMDY01000019.1"/>
</dbReference>
<gene>
    <name evidence="2" type="ORF">GCM10007414_29410</name>
</gene>
<keyword evidence="1" id="KW-0732">Signal</keyword>
<evidence type="ECO:0000313" key="3">
    <source>
        <dbReference type="Proteomes" id="UP000651977"/>
    </source>
</evidence>
<sequence>MKAIVLCLLLIVPNWLFAKPVMHVSSINQEANSTLVTGVQQAYAQLGLDTSITQMPALRAIRQAEQDQEFDAVLARDASTQVLLPHYLQLDVPIQQGQIVAYSKQHGIVIKNWQSLRNYRLAIVRGILTVSQPLSFHRKLEVVNTPHQAMLMLQRDRVDLAILPNNFAQRELDHHHYPQIKQVAVLKEYSLYHYLHEKHAELVPALSRALAQSFNQLNLPKGQLTNSQTIN</sequence>
<keyword evidence="3" id="KW-1185">Reference proteome</keyword>
<dbReference type="Gene3D" id="3.40.190.10">
    <property type="entry name" value="Periplasmic binding protein-like II"/>
    <property type="match status" value="2"/>
</dbReference>
<proteinExistence type="predicted"/>
<dbReference type="SUPFAM" id="SSF53850">
    <property type="entry name" value="Periplasmic binding protein-like II"/>
    <property type="match status" value="1"/>
</dbReference>
<feature type="signal peptide" evidence="1">
    <location>
        <begin position="1"/>
        <end position="18"/>
    </location>
</feature>
<evidence type="ECO:0000256" key="1">
    <source>
        <dbReference type="SAM" id="SignalP"/>
    </source>
</evidence>
<accession>A0ABQ1I557</accession>
<evidence type="ECO:0000313" key="2">
    <source>
        <dbReference type="EMBL" id="GGB14121.1"/>
    </source>
</evidence>
<organism evidence="2 3">
    <name type="scientific">Agarivorans gilvus</name>
    <dbReference type="NCBI Taxonomy" id="680279"/>
    <lineage>
        <taxon>Bacteria</taxon>
        <taxon>Pseudomonadati</taxon>
        <taxon>Pseudomonadota</taxon>
        <taxon>Gammaproteobacteria</taxon>
        <taxon>Alteromonadales</taxon>
        <taxon>Alteromonadaceae</taxon>
        <taxon>Agarivorans</taxon>
    </lineage>
</organism>
<protein>
    <submittedName>
        <fullName evidence="2">ABC transporter substrate-binding protein</fullName>
    </submittedName>
</protein>
<feature type="chain" id="PRO_5046927540" evidence="1">
    <location>
        <begin position="19"/>
        <end position="231"/>
    </location>
</feature>
<comment type="caution">
    <text evidence="2">The sequence shown here is derived from an EMBL/GenBank/DDBJ whole genome shotgun (WGS) entry which is preliminary data.</text>
</comment>
<dbReference type="EMBL" id="BMDY01000019">
    <property type="protein sequence ID" value="GGB14121.1"/>
    <property type="molecule type" value="Genomic_DNA"/>
</dbReference>
<name>A0ABQ1I557_9ALTE</name>
<reference evidence="3" key="1">
    <citation type="journal article" date="2019" name="Int. J. Syst. Evol. Microbiol.">
        <title>The Global Catalogue of Microorganisms (GCM) 10K type strain sequencing project: providing services to taxonomists for standard genome sequencing and annotation.</title>
        <authorList>
            <consortium name="The Broad Institute Genomics Platform"/>
            <consortium name="The Broad Institute Genome Sequencing Center for Infectious Disease"/>
            <person name="Wu L."/>
            <person name="Ma J."/>
        </authorList>
    </citation>
    <scope>NUCLEOTIDE SEQUENCE [LARGE SCALE GENOMIC DNA]</scope>
    <source>
        <strain evidence="3">CGMCC 1.10131</strain>
    </source>
</reference>